<dbReference type="GO" id="GO:0016787">
    <property type="term" value="F:hydrolase activity"/>
    <property type="evidence" value="ECO:0007669"/>
    <property type="project" value="UniProtKB-KW"/>
</dbReference>
<dbReference type="AlphaFoldDB" id="A0A4S8RSR1"/>
<evidence type="ECO:0000313" key="3">
    <source>
        <dbReference type="Proteomes" id="UP000310406"/>
    </source>
</evidence>
<gene>
    <name evidence="2" type="ORF">EZV76_06405</name>
</gene>
<dbReference type="Proteomes" id="UP000310406">
    <property type="component" value="Unassembled WGS sequence"/>
</dbReference>
<dbReference type="RefSeq" id="WP_136565768.1">
    <property type="nucleotide sequence ID" value="NZ_SNTZ01000002.1"/>
</dbReference>
<feature type="signal peptide" evidence="1">
    <location>
        <begin position="1"/>
        <end position="22"/>
    </location>
</feature>
<proteinExistence type="predicted"/>
<reference evidence="2 3" key="1">
    <citation type="submission" date="2019-03" db="EMBL/GenBank/DDBJ databases">
        <title>Muricauda SCR12 sp.nov, a marine bacterium isolated from Pacific Ocean:the Okinawa trough.</title>
        <authorList>
            <person name="Liu L."/>
        </authorList>
    </citation>
    <scope>NUCLEOTIDE SEQUENCE [LARGE SCALE GENOMIC DNA]</scope>
    <source>
        <strain evidence="2 3">SCR12</strain>
    </source>
</reference>
<dbReference type="EMBL" id="SNTZ01000002">
    <property type="protein sequence ID" value="THV60185.1"/>
    <property type="molecule type" value="Genomic_DNA"/>
</dbReference>
<comment type="caution">
    <text evidence="2">The sequence shown here is derived from an EMBL/GenBank/DDBJ whole genome shotgun (WGS) entry which is preliminary data.</text>
</comment>
<keyword evidence="3" id="KW-1185">Reference proteome</keyword>
<protein>
    <submittedName>
        <fullName evidence="2">Alpha/beta hydrolase</fullName>
    </submittedName>
</protein>
<keyword evidence="2" id="KW-0378">Hydrolase</keyword>
<accession>A0A4S8RSR1</accession>
<dbReference type="OrthoDB" id="1123157at2"/>
<keyword evidence="1" id="KW-0732">Signal</keyword>
<sequence>MKKPYLLLFLSGILLTSLSAQTITLKKGEIIESIPANDSISSTFSLYLPTYFTTDKQWPLLMVFNLEGKEKQAMSMFLSSAEEEGYVLAAPRVLDSISLTNNMLATAGSLESITGMLPIQNGRLYAAGTDSGGRFASLVPTFIKQVKGVISISASLANTDLLNIKEPFHFIGMVNKNHFNYPTLLSDEKILDAYKFPNHILLFEEKSDWPEKEYLKKGMQLFTLQAMGRKWIPRDSAYVEAAFQEDLEKINSLKNSGNFLVAEQYLGEMMGMYGALKNLDSLRKVQKELRKNKQFRAMRRAENAAFLKETLLKEDYQYYMEEDLLTHNFKNLGWWNYQMTEINKFITSSNPYDVEMGNRLLGFVNALAADNIEMVQTNDVVDQDALAFLYMLKTITEPNNFEFYLKTISLSAKNEDFGTSLFYLEEALKKGFKDKEKLYGLEHTALLRITPEFNTLVSKYLKDALYDIIEEE</sequence>
<evidence type="ECO:0000313" key="2">
    <source>
        <dbReference type="EMBL" id="THV60185.1"/>
    </source>
</evidence>
<name>A0A4S8RSR1_9FLAO</name>
<feature type="chain" id="PRO_5020449388" evidence="1">
    <location>
        <begin position="23"/>
        <end position="472"/>
    </location>
</feature>
<organism evidence="2 3">
    <name type="scientific">Flagellimonas alvinocaridis</name>
    <dbReference type="NCBI Taxonomy" id="2530200"/>
    <lineage>
        <taxon>Bacteria</taxon>
        <taxon>Pseudomonadati</taxon>
        <taxon>Bacteroidota</taxon>
        <taxon>Flavobacteriia</taxon>
        <taxon>Flavobacteriales</taxon>
        <taxon>Flavobacteriaceae</taxon>
        <taxon>Flagellimonas</taxon>
    </lineage>
</organism>
<evidence type="ECO:0000256" key="1">
    <source>
        <dbReference type="SAM" id="SignalP"/>
    </source>
</evidence>